<dbReference type="Proteomes" id="UP000289930">
    <property type="component" value="Segment"/>
</dbReference>
<gene>
    <name evidence="1" type="ORF">HFTV1-gp06</name>
</gene>
<name>A0A410N6Q3_HFTV1</name>
<organism evidence="1">
    <name type="scientific">Haloferax tailed virus 1</name>
    <name type="common">HFTV1</name>
    <dbReference type="NCBI Taxonomy" id="2507575"/>
    <lineage>
        <taxon>Viruses</taxon>
        <taxon>Duplodnaviria</taxon>
        <taxon>Heunggongvirae</taxon>
        <taxon>Uroviricota</taxon>
        <taxon>Caudoviricetes</taxon>
        <taxon>Kirjokansivirales</taxon>
        <taxon>Haloferuviridae</taxon>
        <taxon>Retbasiphovirus</taxon>
        <taxon>Retbasiphovirus hantatum</taxon>
        <taxon>Retbasiphovirus HFTV1</taxon>
    </lineage>
</organism>
<protein>
    <submittedName>
        <fullName evidence="1">Uncharacterized protein</fullName>
    </submittedName>
</protein>
<evidence type="ECO:0000313" key="2">
    <source>
        <dbReference type="Proteomes" id="UP000289930"/>
    </source>
</evidence>
<proteinExistence type="predicted"/>
<dbReference type="EMBL" id="MG550112">
    <property type="protein sequence ID" value="QAS68839.1"/>
    <property type="molecule type" value="Genomic_DNA"/>
</dbReference>
<accession>A0A410N6Q3</accession>
<keyword evidence="2" id="KW-1185">Reference proteome</keyword>
<sequence length="76" mass="8473">MSELYNKLEARVQLLNASGFEPDRIVVPGDEWDGVKDVADVIEGEGTLGGDRTEIAGVRVLWRQQSKAEIIFKVEQ</sequence>
<evidence type="ECO:0000313" key="1">
    <source>
        <dbReference type="EMBL" id="QAS68839.1"/>
    </source>
</evidence>
<reference evidence="1" key="1">
    <citation type="journal article" date="2019" name="Environ. Microbiol.">
        <title>Novel haloarchaeal viruses from Lake Retba infecting Haloferax and Halorubrum species.</title>
        <authorList>
            <person name="Mizuno C.M."/>
            <person name="Prajapati B."/>
            <person name="Lucas-Staat S."/>
            <person name="Sime-Ngando T."/>
            <person name="Forterre P."/>
            <person name="Bamford D.H."/>
            <person name="Prangishvili D."/>
            <person name="Krupovic M."/>
            <person name="Oksanen H.M."/>
        </authorList>
    </citation>
    <scope>NUCLEOTIDE SEQUENCE</scope>
</reference>